<dbReference type="InterPro" id="IPR033721">
    <property type="entry name" value="ProRS_core_arch_euk"/>
</dbReference>
<dbReference type="SUPFAM" id="SSF55681">
    <property type="entry name" value="Class II aaRS and biotin synthetases"/>
    <property type="match status" value="1"/>
</dbReference>
<dbReference type="HAMAP" id="MF_01571">
    <property type="entry name" value="Pro_tRNA_synth_type3"/>
    <property type="match status" value="1"/>
</dbReference>
<dbReference type="EC" id="6.1.1.15" evidence="7"/>
<dbReference type="InterPro" id="IPR045864">
    <property type="entry name" value="aa-tRNA-synth_II/BPL/LPL"/>
</dbReference>
<comment type="subcellular location">
    <subcellularLocation>
        <location evidence="7">Cytoplasm</location>
    </subcellularLocation>
</comment>
<feature type="region of interest" description="Disordered" evidence="8">
    <location>
        <begin position="1"/>
        <end position="22"/>
    </location>
</feature>
<proteinExistence type="inferred from homology"/>
<evidence type="ECO:0000256" key="8">
    <source>
        <dbReference type="SAM" id="MobiDB-lite"/>
    </source>
</evidence>
<dbReference type="SUPFAM" id="SSF52954">
    <property type="entry name" value="Class II aaRS ABD-related"/>
    <property type="match status" value="1"/>
</dbReference>
<dbReference type="Pfam" id="PF03129">
    <property type="entry name" value="HGTP_anticodon"/>
    <property type="match status" value="1"/>
</dbReference>
<dbReference type="Gene3D" id="3.30.930.10">
    <property type="entry name" value="Bira Bifunctional Protein, Domain 2"/>
    <property type="match status" value="1"/>
</dbReference>
<keyword evidence="6 7" id="KW-0030">Aminoacyl-tRNA synthetase</keyword>
<dbReference type="Pfam" id="PF09180">
    <property type="entry name" value="ProRS-C_1"/>
    <property type="match status" value="1"/>
</dbReference>
<dbReference type="Gene3D" id="3.30.110.30">
    <property type="entry name" value="C-terminal domain of ProRS"/>
    <property type="match status" value="1"/>
</dbReference>
<dbReference type="InterPro" id="IPR017449">
    <property type="entry name" value="Pro-tRNA_synth_II"/>
</dbReference>
<dbReference type="InterPro" id="IPR036621">
    <property type="entry name" value="Anticodon-bd_dom_sf"/>
</dbReference>
<keyword evidence="1 7" id="KW-0963">Cytoplasm</keyword>
<dbReference type="NCBIfam" id="TIGR00408">
    <property type="entry name" value="proS_fam_I"/>
    <property type="match status" value="1"/>
</dbReference>
<dbReference type="Proteomes" id="UP001595904">
    <property type="component" value="Unassembled WGS sequence"/>
</dbReference>
<comment type="catalytic activity">
    <reaction evidence="7">
        <text>tRNA(Pro) + L-proline + ATP = L-prolyl-tRNA(Pro) + AMP + diphosphate</text>
        <dbReference type="Rhea" id="RHEA:14305"/>
        <dbReference type="Rhea" id="RHEA-COMP:9700"/>
        <dbReference type="Rhea" id="RHEA-COMP:9702"/>
        <dbReference type="ChEBI" id="CHEBI:30616"/>
        <dbReference type="ChEBI" id="CHEBI:33019"/>
        <dbReference type="ChEBI" id="CHEBI:60039"/>
        <dbReference type="ChEBI" id="CHEBI:78442"/>
        <dbReference type="ChEBI" id="CHEBI:78532"/>
        <dbReference type="ChEBI" id="CHEBI:456215"/>
        <dbReference type="EC" id="6.1.1.15"/>
    </reaction>
</comment>
<evidence type="ECO:0000256" key="2">
    <source>
        <dbReference type="ARBA" id="ARBA00022598"/>
    </source>
</evidence>
<reference evidence="11" key="1">
    <citation type="journal article" date="2019" name="Int. J. Syst. Evol. Microbiol.">
        <title>The Global Catalogue of Microorganisms (GCM) 10K type strain sequencing project: providing services to taxonomists for standard genome sequencing and annotation.</title>
        <authorList>
            <consortium name="The Broad Institute Genomics Platform"/>
            <consortium name="The Broad Institute Genome Sequencing Center for Infectious Disease"/>
            <person name="Wu L."/>
            <person name="Ma J."/>
        </authorList>
    </citation>
    <scope>NUCLEOTIDE SEQUENCE [LARGE SCALE GENOMIC DNA]</scope>
    <source>
        <strain evidence="11">CGMCC 1.10759</strain>
    </source>
</reference>
<gene>
    <name evidence="7 10" type="primary">proS</name>
    <name evidence="10" type="ORF">ACFPN2_13685</name>
</gene>
<sequence length="522" mass="59027">MSSKPQTAAQGAPTGKAAKTAITPTRDENYAEWYQQVIRGADLAENSPVRGCMVIKPWGYSLWENMQRVLDDMFKATGHQNAYFPLFIPLSFLQKEAAHVEGFAKECAVVTHHRLEAGPDGKLRPTGELEEPLIVRPTSETIIGDAFSRWVQSYRDLPLLINQWANVVRWEMRTRMFLRTAEFLWQEGHTAHATKEEAVEETMRMLEVYATFAEEWMAVPVVRGEKTASERFPGAEQTFCIEAMMQDRKALQAGTSHFLGQNFAKASGIEFLDQNGQHQHAWTTSWGVSTRLIGGLLMTHSDDDGLVLPPKLAPVQVVILPIYRSDEDRARVIEYCRKVAGELRAQRYVDRPVSVVVDERDERGGDKVWNWIKKGVPVRIEVGPRDLEKDALFVGRRDRAPKDKQSIARSEFVASIGATLQSIQDGLYERAKAYREQFTKRIDTKEEFYEYFTAPRVPENAPTPIHGGFALTHFSGDADVEERIKSELGVTVRCIPLEKSEPGICPFTGKPSPQRVVWAKAY</sequence>
<keyword evidence="2 7" id="KW-0436">Ligase</keyword>
<dbReference type="GO" id="GO:0004827">
    <property type="term" value="F:proline-tRNA ligase activity"/>
    <property type="evidence" value="ECO:0007669"/>
    <property type="project" value="UniProtKB-EC"/>
</dbReference>
<evidence type="ECO:0000256" key="7">
    <source>
        <dbReference type="HAMAP-Rule" id="MF_01571"/>
    </source>
</evidence>
<dbReference type="InterPro" id="IPR006195">
    <property type="entry name" value="aa-tRNA-synth_II"/>
</dbReference>
<comment type="caution">
    <text evidence="10">The sequence shown here is derived from an EMBL/GenBank/DDBJ whole genome shotgun (WGS) entry which is preliminary data.</text>
</comment>
<comment type="domain">
    <text evidence="7">Consists of three domains: the N-terminal catalytic domain, the anticodon-binding domain and the C-terminal extension.</text>
</comment>
<organism evidence="10 11">
    <name type="scientific">Steroidobacter flavus</name>
    <dbReference type="NCBI Taxonomy" id="1842136"/>
    <lineage>
        <taxon>Bacteria</taxon>
        <taxon>Pseudomonadati</taxon>
        <taxon>Pseudomonadota</taxon>
        <taxon>Gammaproteobacteria</taxon>
        <taxon>Steroidobacterales</taxon>
        <taxon>Steroidobacteraceae</taxon>
        <taxon>Steroidobacter</taxon>
    </lineage>
</organism>
<dbReference type="RefSeq" id="WP_380597383.1">
    <property type="nucleotide sequence ID" value="NZ_JBHSDU010000003.1"/>
</dbReference>
<accession>A0ABV8ST42</accession>
<comment type="similarity">
    <text evidence="7">Belongs to the class-II aminoacyl-tRNA synthetase family. ProS type 3 subfamily.</text>
</comment>
<evidence type="ECO:0000256" key="1">
    <source>
        <dbReference type="ARBA" id="ARBA00022490"/>
    </source>
</evidence>
<dbReference type="InterPro" id="IPR004154">
    <property type="entry name" value="Anticodon-bd"/>
</dbReference>
<dbReference type="Pfam" id="PF00587">
    <property type="entry name" value="tRNA-synt_2b"/>
    <property type="match status" value="1"/>
</dbReference>
<dbReference type="InterPro" id="IPR004499">
    <property type="entry name" value="Pro-tRNA-ligase_IIa_arc-type"/>
</dbReference>
<dbReference type="SMART" id="SM00946">
    <property type="entry name" value="ProRS-C_1"/>
    <property type="match status" value="1"/>
</dbReference>
<evidence type="ECO:0000256" key="6">
    <source>
        <dbReference type="ARBA" id="ARBA00023146"/>
    </source>
</evidence>
<keyword evidence="11" id="KW-1185">Reference proteome</keyword>
<protein>
    <recommendedName>
        <fullName evidence="7">Proline--tRNA ligase</fullName>
        <ecNumber evidence="7">6.1.1.15</ecNumber>
    </recommendedName>
    <alternativeName>
        <fullName evidence="7">Prolyl-tRNA synthetase</fullName>
        <shortName evidence="7">ProRS</shortName>
    </alternativeName>
</protein>
<evidence type="ECO:0000256" key="5">
    <source>
        <dbReference type="ARBA" id="ARBA00022917"/>
    </source>
</evidence>
<dbReference type="CDD" id="cd00778">
    <property type="entry name" value="ProRS_core_arch_euk"/>
    <property type="match status" value="1"/>
</dbReference>
<evidence type="ECO:0000313" key="10">
    <source>
        <dbReference type="EMBL" id="MFC4310137.1"/>
    </source>
</evidence>
<keyword evidence="5 7" id="KW-0648">Protein biosynthesis</keyword>
<keyword evidence="3 7" id="KW-0547">Nucleotide-binding</keyword>
<dbReference type="EMBL" id="JBHSDU010000003">
    <property type="protein sequence ID" value="MFC4310137.1"/>
    <property type="molecule type" value="Genomic_DNA"/>
</dbReference>
<dbReference type="PANTHER" id="PTHR43382">
    <property type="entry name" value="PROLYL-TRNA SYNTHETASE"/>
    <property type="match status" value="1"/>
</dbReference>
<dbReference type="Gene3D" id="3.40.50.800">
    <property type="entry name" value="Anticodon-binding domain"/>
    <property type="match status" value="1"/>
</dbReference>
<dbReference type="PANTHER" id="PTHR43382:SF2">
    <property type="entry name" value="BIFUNCTIONAL GLUTAMATE_PROLINE--TRNA LIGASE"/>
    <property type="match status" value="1"/>
</dbReference>
<dbReference type="SUPFAM" id="SSF64586">
    <property type="entry name" value="C-terminal domain of ProRS"/>
    <property type="match status" value="1"/>
</dbReference>
<comment type="subunit">
    <text evidence="7">Homodimer.</text>
</comment>
<feature type="domain" description="Aminoacyl-transfer RNA synthetases class-II family profile" evidence="9">
    <location>
        <begin position="59"/>
        <end position="309"/>
    </location>
</feature>
<keyword evidence="4 7" id="KW-0067">ATP-binding</keyword>
<evidence type="ECO:0000313" key="11">
    <source>
        <dbReference type="Proteomes" id="UP001595904"/>
    </source>
</evidence>
<comment type="function">
    <text evidence="7">Catalyzes the attachment of proline to tRNA(Pro) in a two-step reaction: proline is first activated by ATP to form Pro-AMP and then transferred to the acceptor end of tRNA(Pro).</text>
</comment>
<evidence type="ECO:0000256" key="3">
    <source>
        <dbReference type="ARBA" id="ARBA00022741"/>
    </source>
</evidence>
<dbReference type="InterPro" id="IPR016061">
    <property type="entry name" value="Pro-tRNA_ligase_II_C"/>
</dbReference>
<dbReference type="InterPro" id="IPR002314">
    <property type="entry name" value="aa-tRNA-synt_IIb"/>
</dbReference>
<dbReference type="PROSITE" id="PS50862">
    <property type="entry name" value="AA_TRNA_LIGASE_II"/>
    <property type="match status" value="1"/>
</dbReference>
<evidence type="ECO:0000259" key="9">
    <source>
        <dbReference type="PROSITE" id="PS50862"/>
    </source>
</evidence>
<evidence type="ECO:0000256" key="4">
    <source>
        <dbReference type="ARBA" id="ARBA00022840"/>
    </source>
</evidence>
<name>A0ABV8ST42_9GAMM</name>